<protein>
    <submittedName>
        <fullName evidence="1">Uncharacterized protein</fullName>
    </submittedName>
</protein>
<accession>A0A6A4S9U3</accession>
<dbReference type="Proteomes" id="UP000438429">
    <property type="component" value="Unassembled WGS sequence"/>
</dbReference>
<sequence>MYRRRCAAAQKRRKPIKSFGLGTVRTARKVYKKPHDIFGKEWRWSWQQCDAEGHGDELQQGAVKMPENEDLVLLFGFVAVIGENPAHYNRPIVTATALLYPSFPSADVAVHLMRYSSSPCVRPTDRGDKVWGRLGLRVTHVHIHITLYVDNLY</sequence>
<dbReference type="AlphaFoldDB" id="A0A6A4S9U3"/>
<organism evidence="1 2">
    <name type="scientific">Scophthalmus maximus</name>
    <name type="common">Turbot</name>
    <name type="synonym">Psetta maxima</name>
    <dbReference type="NCBI Taxonomy" id="52904"/>
    <lineage>
        <taxon>Eukaryota</taxon>
        <taxon>Metazoa</taxon>
        <taxon>Chordata</taxon>
        <taxon>Craniata</taxon>
        <taxon>Vertebrata</taxon>
        <taxon>Euteleostomi</taxon>
        <taxon>Actinopterygii</taxon>
        <taxon>Neopterygii</taxon>
        <taxon>Teleostei</taxon>
        <taxon>Neoteleostei</taxon>
        <taxon>Acanthomorphata</taxon>
        <taxon>Carangaria</taxon>
        <taxon>Pleuronectiformes</taxon>
        <taxon>Pleuronectoidei</taxon>
        <taxon>Scophthalmidae</taxon>
        <taxon>Scophthalmus</taxon>
    </lineage>
</organism>
<dbReference type="EMBL" id="VEVO01000016">
    <property type="protein sequence ID" value="KAF0029125.1"/>
    <property type="molecule type" value="Genomic_DNA"/>
</dbReference>
<proteinExistence type="predicted"/>
<evidence type="ECO:0000313" key="1">
    <source>
        <dbReference type="EMBL" id="KAF0029125.1"/>
    </source>
</evidence>
<gene>
    <name evidence="1" type="ORF">F2P81_018230</name>
</gene>
<name>A0A6A4S9U3_SCOMX</name>
<reference evidence="1 2" key="1">
    <citation type="submission" date="2019-06" db="EMBL/GenBank/DDBJ databases">
        <title>Draft genomes of female and male turbot (Scophthalmus maximus).</title>
        <authorList>
            <person name="Xu H."/>
            <person name="Xu X.-W."/>
            <person name="Shao C."/>
            <person name="Chen S."/>
        </authorList>
    </citation>
    <scope>NUCLEOTIDE SEQUENCE [LARGE SCALE GENOMIC DNA]</scope>
    <source>
        <strain evidence="1">Ysfricsl-2016a</strain>
        <tissue evidence="1">Blood</tissue>
    </source>
</reference>
<comment type="caution">
    <text evidence="1">The sequence shown here is derived from an EMBL/GenBank/DDBJ whole genome shotgun (WGS) entry which is preliminary data.</text>
</comment>
<evidence type="ECO:0000313" key="2">
    <source>
        <dbReference type="Proteomes" id="UP000438429"/>
    </source>
</evidence>